<dbReference type="STRING" id="1408657.A0A0W4ZU23"/>
<evidence type="ECO:0000256" key="8">
    <source>
        <dbReference type="ARBA" id="ARBA00022777"/>
    </source>
</evidence>
<keyword evidence="7 10" id="KW-0547">Nucleotide-binding</keyword>
<dbReference type="FunFam" id="3.30.200.20:FF:000087">
    <property type="entry name" value="Dual specificity tyrosine-phosphorylation-regulated kinase 1A"/>
    <property type="match status" value="1"/>
</dbReference>
<keyword evidence="6" id="KW-0808">Transferase</keyword>
<evidence type="ECO:0000259" key="12">
    <source>
        <dbReference type="PROSITE" id="PS50011"/>
    </source>
</evidence>
<reference evidence="14" key="1">
    <citation type="journal article" date="2016" name="Nat. Commun.">
        <title>Genome analysis of three Pneumocystis species reveals adaptation mechanisms to life exclusively in mammalian hosts.</title>
        <authorList>
            <person name="Ma L."/>
            <person name="Chen Z."/>
            <person name="Huang D.W."/>
            <person name="Kutty G."/>
            <person name="Ishihara M."/>
            <person name="Wang H."/>
            <person name="Abouelleil A."/>
            <person name="Bishop L."/>
            <person name="Davey E."/>
            <person name="Deng R."/>
            <person name="Deng X."/>
            <person name="Fan L."/>
            <person name="Fantoni G."/>
            <person name="Fitzgerald M."/>
            <person name="Gogineni E."/>
            <person name="Goldberg J.M."/>
            <person name="Handley G."/>
            <person name="Hu X."/>
            <person name="Huber C."/>
            <person name="Jiao X."/>
            <person name="Jones K."/>
            <person name="Levin J.Z."/>
            <person name="Liu Y."/>
            <person name="Macdonald P."/>
            <person name="Melnikov A."/>
            <person name="Raley C."/>
            <person name="Sassi M."/>
            <person name="Sherman B.T."/>
            <person name="Song X."/>
            <person name="Sykes S."/>
            <person name="Tran B."/>
            <person name="Walsh L."/>
            <person name="Xia Y."/>
            <person name="Yang J."/>
            <person name="Young S."/>
            <person name="Zeng Q."/>
            <person name="Zheng X."/>
            <person name="Stephens R."/>
            <person name="Nusbaum C."/>
            <person name="Birren B.W."/>
            <person name="Azadi P."/>
            <person name="Lempicki R.A."/>
            <person name="Cuomo C.A."/>
            <person name="Kovacs J.A."/>
        </authorList>
    </citation>
    <scope>NUCLEOTIDE SEQUENCE [LARGE SCALE GENOMIC DNA]</scope>
    <source>
        <strain evidence="14">RU7</strain>
    </source>
</reference>
<dbReference type="eggNOG" id="KOG0667">
    <property type="taxonomic scope" value="Eukaryota"/>
</dbReference>
<dbReference type="GO" id="GO:0032878">
    <property type="term" value="P:regulation of establishment or maintenance of cell polarity"/>
    <property type="evidence" value="ECO:0007669"/>
    <property type="project" value="UniProtKB-ARBA"/>
</dbReference>
<dbReference type="GeneID" id="28939622"/>
<dbReference type="PROSITE" id="PS50011">
    <property type="entry name" value="PROTEIN_KINASE_DOM"/>
    <property type="match status" value="1"/>
</dbReference>
<evidence type="ECO:0000256" key="4">
    <source>
        <dbReference type="ARBA" id="ARBA00022527"/>
    </source>
</evidence>
<keyword evidence="5" id="KW-0597">Phosphoprotein</keyword>
<dbReference type="PROSITE" id="PS00107">
    <property type="entry name" value="PROTEIN_KINASE_ATP"/>
    <property type="match status" value="1"/>
</dbReference>
<feature type="domain" description="Protein kinase" evidence="12">
    <location>
        <begin position="345"/>
        <end position="676"/>
    </location>
</feature>
<feature type="region of interest" description="Disordered" evidence="11">
    <location>
        <begin position="771"/>
        <end position="790"/>
    </location>
</feature>
<dbReference type="EMBL" id="LFWA01000004">
    <property type="protein sequence ID" value="KTW31843.1"/>
    <property type="molecule type" value="Genomic_DNA"/>
</dbReference>
<dbReference type="AlphaFoldDB" id="A0A0W4ZU23"/>
<dbReference type="CDD" id="cd14212">
    <property type="entry name" value="PKc_YAK1"/>
    <property type="match status" value="1"/>
</dbReference>
<evidence type="ECO:0000313" key="13">
    <source>
        <dbReference type="EMBL" id="KTW31843.1"/>
    </source>
</evidence>
<sequence>MSKNSSQEYSFQSKINENFFETKHLQDTNRLNNVDYLSDIAFKDEFLHNQKETNIMEYPMSSKFNRCPNTSERNMYPFCISHEKHKNSTPSSKLHVKDVLPTPSYHLSSQSCSSINMKNATKLENQMQPFSHLHNTSNVWVDWKHSLNSQNQEHNEKSNLPYCLRPPGSSISTTSPSYKNNLPFKDSNLSLKSSLRSFSSSLALSNNSTLSGNSLGNLFKYESIKYEDNSTYEQFLKHRSTFSNIFSDFCTVKLKPNLSKKKVFSLLKKTDCRGKPISLLHASTIHLISIFKICNPKFNYELSKNPKRALTKPNKGTKNDGYDNEDNDYILYVNDILGSDRGNRYLILDILGQGTFGQVVKCRNIRTQEIVAVKVIKNKPAYFNQSMTEITILDLLNKKLDKSRKYNILQLKDTFIHKKHLCIVSELLSVNLYELIKQNQFKGLNTNLVRIFAVQILDAMIVLNEAKIIHCDLKPENILLNSLESPVVKIIDFGSACHERQTIYTYIQSRFYRSPEVLLGLPYSSSIDVWSFGCIIAELFLGLPLFPGTSEYNQIFRIVEMLGMPPAWMIEMGKQSKDFFEKIIDNTGHKIYCLKTMEQYEKEHNTTETPNKRYFSASTLPEIIKTYPMQKKFTKSSDIDKETILRMTLTDFLIGLLNINPLERLSPQQAKMHPFITGDRLTKKIMSPLDVNPFFKFPENTSNINHLDSSPNSQCSQKIIGPKPYSIPLLDLQTKDNSYIPSNTETRDSSELFSNYTNPLYLSTSTDIYNQSQESNRQKRVPDIPSSIPSKDFQKYPNTSNLPQQIYEMDYFPKSSEHSSFLMFQNNYEIPLKYPSKVNRKDRKPFLSF</sequence>
<comment type="subcellular location">
    <subcellularLocation>
        <location evidence="1">Cytoplasm</location>
    </subcellularLocation>
</comment>
<comment type="similarity">
    <text evidence="2">Belongs to the protein kinase superfamily. CMGC Ser/Thr protein kinase family. MNB/DYRK subfamily.</text>
</comment>
<dbReference type="VEuPathDB" id="FungiDB:T551_01104"/>
<dbReference type="GO" id="GO:0005634">
    <property type="term" value="C:nucleus"/>
    <property type="evidence" value="ECO:0007669"/>
    <property type="project" value="TreeGrafter"/>
</dbReference>
<feature type="binding site" evidence="10">
    <location>
        <position position="374"/>
    </location>
    <ligand>
        <name>ATP</name>
        <dbReference type="ChEBI" id="CHEBI:30616"/>
    </ligand>
</feature>
<gene>
    <name evidence="13" type="ORF">T551_01104</name>
</gene>
<evidence type="ECO:0000256" key="11">
    <source>
        <dbReference type="SAM" id="MobiDB-lite"/>
    </source>
</evidence>
<proteinExistence type="inferred from homology"/>
<dbReference type="InterPro" id="IPR050494">
    <property type="entry name" value="Ser_Thr_dual-spec_kinase"/>
</dbReference>
<organism evidence="13 14">
    <name type="scientific">Pneumocystis jirovecii (strain RU7)</name>
    <name type="common">Human pneumocystis pneumonia agent</name>
    <dbReference type="NCBI Taxonomy" id="1408657"/>
    <lineage>
        <taxon>Eukaryota</taxon>
        <taxon>Fungi</taxon>
        <taxon>Dikarya</taxon>
        <taxon>Ascomycota</taxon>
        <taxon>Taphrinomycotina</taxon>
        <taxon>Pneumocystomycetes</taxon>
        <taxon>Pneumocystaceae</taxon>
        <taxon>Pneumocystis</taxon>
    </lineage>
</organism>
<dbReference type="GO" id="GO:0004674">
    <property type="term" value="F:protein serine/threonine kinase activity"/>
    <property type="evidence" value="ECO:0007669"/>
    <property type="project" value="UniProtKB-KW"/>
</dbReference>
<dbReference type="Pfam" id="PF00069">
    <property type="entry name" value="Pkinase"/>
    <property type="match status" value="1"/>
</dbReference>
<evidence type="ECO:0000256" key="2">
    <source>
        <dbReference type="ARBA" id="ARBA00008867"/>
    </source>
</evidence>
<dbReference type="SMART" id="SM00220">
    <property type="entry name" value="S_TKc"/>
    <property type="match status" value="1"/>
</dbReference>
<keyword evidence="8" id="KW-0418">Kinase</keyword>
<dbReference type="InterPro" id="IPR008271">
    <property type="entry name" value="Ser/Thr_kinase_AS"/>
</dbReference>
<dbReference type="OrthoDB" id="9332038at2759"/>
<dbReference type="RefSeq" id="XP_018230535.1">
    <property type="nucleotide sequence ID" value="XM_018373367.1"/>
</dbReference>
<accession>A0A0W4ZU23</accession>
<evidence type="ECO:0000256" key="7">
    <source>
        <dbReference type="ARBA" id="ARBA00022741"/>
    </source>
</evidence>
<dbReference type="GO" id="GO:0004713">
    <property type="term" value="F:protein tyrosine kinase activity"/>
    <property type="evidence" value="ECO:0007669"/>
    <property type="project" value="TreeGrafter"/>
</dbReference>
<dbReference type="GO" id="GO:0005737">
    <property type="term" value="C:cytoplasm"/>
    <property type="evidence" value="ECO:0007669"/>
    <property type="project" value="UniProtKB-SubCell"/>
</dbReference>
<evidence type="ECO:0000256" key="10">
    <source>
        <dbReference type="PROSITE-ProRule" id="PRU10141"/>
    </source>
</evidence>
<evidence type="ECO:0000256" key="3">
    <source>
        <dbReference type="ARBA" id="ARBA00022490"/>
    </source>
</evidence>
<dbReference type="GO" id="GO:0005524">
    <property type="term" value="F:ATP binding"/>
    <property type="evidence" value="ECO:0007669"/>
    <property type="project" value="UniProtKB-UniRule"/>
</dbReference>
<keyword evidence="9 10" id="KW-0067">ATP-binding</keyword>
<keyword evidence="14" id="KW-1185">Reference proteome</keyword>
<evidence type="ECO:0000256" key="5">
    <source>
        <dbReference type="ARBA" id="ARBA00022553"/>
    </source>
</evidence>
<keyword evidence="3" id="KW-0963">Cytoplasm</keyword>
<dbReference type="FunFam" id="1.10.510.10:FF:000380">
    <property type="entry name" value="Serine/threonine-protein kinase ppk15"/>
    <property type="match status" value="1"/>
</dbReference>
<dbReference type="Proteomes" id="UP000053447">
    <property type="component" value="Unassembled WGS sequence"/>
</dbReference>
<evidence type="ECO:0000313" key="14">
    <source>
        <dbReference type="Proteomes" id="UP000053447"/>
    </source>
</evidence>
<dbReference type="PANTHER" id="PTHR24058:SF17">
    <property type="entry name" value="HOMEODOMAIN INTERACTING PROTEIN KINASE, ISOFORM D"/>
    <property type="match status" value="1"/>
</dbReference>
<keyword evidence="4" id="KW-0723">Serine/threonine-protein kinase</keyword>
<dbReference type="InterPro" id="IPR011009">
    <property type="entry name" value="Kinase-like_dom_sf"/>
</dbReference>
<dbReference type="SUPFAM" id="SSF56112">
    <property type="entry name" value="Protein kinase-like (PK-like)"/>
    <property type="match status" value="1"/>
</dbReference>
<dbReference type="InterPro" id="IPR017441">
    <property type="entry name" value="Protein_kinase_ATP_BS"/>
</dbReference>
<dbReference type="InterPro" id="IPR000719">
    <property type="entry name" value="Prot_kinase_dom"/>
</dbReference>
<evidence type="ECO:0000256" key="9">
    <source>
        <dbReference type="ARBA" id="ARBA00022840"/>
    </source>
</evidence>
<protein>
    <recommendedName>
        <fullName evidence="12">Protein kinase domain-containing protein</fullName>
    </recommendedName>
</protein>
<dbReference type="Gene3D" id="3.30.200.20">
    <property type="entry name" value="Phosphorylase Kinase, domain 1"/>
    <property type="match status" value="1"/>
</dbReference>
<dbReference type="Gene3D" id="1.10.510.10">
    <property type="entry name" value="Transferase(Phosphotransferase) domain 1"/>
    <property type="match status" value="1"/>
</dbReference>
<comment type="caution">
    <text evidence="13">The sequence shown here is derived from an EMBL/GenBank/DDBJ whole genome shotgun (WGS) entry which is preliminary data.</text>
</comment>
<evidence type="ECO:0000256" key="6">
    <source>
        <dbReference type="ARBA" id="ARBA00022679"/>
    </source>
</evidence>
<dbReference type="PROSITE" id="PS00108">
    <property type="entry name" value="PROTEIN_KINASE_ST"/>
    <property type="match status" value="1"/>
</dbReference>
<name>A0A0W4ZU23_PNEJ7</name>
<evidence type="ECO:0000256" key="1">
    <source>
        <dbReference type="ARBA" id="ARBA00004496"/>
    </source>
</evidence>
<dbReference type="PANTHER" id="PTHR24058">
    <property type="entry name" value="DUAL SPECIFICITY PROTEIN KINASE"/>
    <property type="match status" value="1"/>
</dbReference>